<dbReference type="InterPro" id="IPR032694">
    <property type="entry name" value="CopC/D"/>
</dbReference>
<dbReference type="InterPro" id="IPR014756">
    <property type="entry name" value="Ig_E-set"/>
</dbReference>
<evidence type="ECO:0000256" key="5">
    <source>
        <dbReference type="RuleBase" id="RU369037"/>
    </source>
</evidence>
<dbReference type="OrthoDB" id="5568545at2"/>
<dbReference type="InterPro" id="IPR007348">
    <property type="entry name" value="CopC_dom"/>
</dbReference>
<proteinExistence type="inferred from homology"/>
<dbReference type="GO" id="GO:0005507">
    <property type="term" value="F:copper ion binding"/>
    <property type="evidence" value="ECO:0007669"/>
    <property type="project" value="UniProtKB-UniRule"/>
</dbReference>
<keyword evidence="9" id="KW-1185">Reference proteome</keyword>
<dbReference type="GO" id="GO:0042597">
    <property type="term" value="C:periplasmic space"/>
    <property type="evidence" value="ECO:0007669"/>
    <property type="project" value="UniProtKB-SubCell"/>
</dbReference>
<evidence type="ECO:0000256" key="4">
    <source>
        <dbReference type="ARBA" id="ARBA00023008"/>
    </source>
</evidence>
<dbReference type="GO" id="GO:0005886">
    <property type="term" value="C:plasma membrane"/>
    <property type="evidence" value="ECO:0007669"/>
    <property type="project" value="TreeGrafter"/>
</dbReference>
<evidence type="ECO:0000256" key="3">
    <source>
        <dbReference type="ARBA" id="ARBA00022729"/>
    </source>
</evidence>
<keyword evidence="3 5" id="KW-0732">Signal</keyword>
<comment type="caution">
    <text evidence="8">The sequence shown here is derived from an EMBL/GenBank/DDBJ whole genome shotgun (WGS) entry which is preliminary data.</text>
</comment>
<evidence type="ECO:0000259" key="7">
    <source>
        <dbReference type="Pfam" id="PF04234"/>
    </source>
</evidence>
<dbReference type="EMBL" id="PIPP01000005">
    <property type="protein sequence ID" value="RUO35924.1"/>
    <property type="molecule type" value="Genomic_DNA"/>
</dbReference>
<accession>A0A432WQ56</accession>
<evidence type="ECO:0000256" key="6">
    <source>
        <dbReference type="SAM" id="SignalP"/>
    </source>
</evidence>
<dbReference type="Pfam" id="PF04234">
    <property type="entry name" value="CopC"/>
    <property type="match status" value="1"/>
</dbReference>
<keyword evidence="4 5" id="KW-0186">Copper</keyword>
<dbReference type="SUPFAM" id="SSF81296">
    <property type="entry name" value="E set domains"/>
    <property type="match status" value="1"/>
</dbReference>
<evidence type="ECO:0000256" key="2">
    <source>
        <dbReference type="ARBA" id="ARBA00022723"/>
    </source>
</evidence>
<dbReference type="PANTHER" id="PTHR34820">
    <property type="entry name" value="INNER MEMBRANE PROTEIN YEBZ"/>
    <property type="match status" value="1"/>
</dbReference>
<dbReference type="RefSeq" id="WP_126808337.1">
    <property type="nucleotide sequence ID" value="NZ_PIPP01000005.1"/>
</dbReference>
<keyword evidence="5" id="KW-0574">Periplasm</keyword>
<dbReference type="AlphaFoldDB" id="A0A432WQ56"/>
<feature type="signal peptide" evidence="6">
    <location>
        <begin position="1"/>
        <end position="21"/>
    </location>
</feature>
<gene>
    <name evidence="8" type="ORF">CWE13_10255</name>
</gene>
<dbReference type="GO" id="GO:0030313">
    <property type="term" value="C:cell envelope"/>
    <property type="evidence" value="ECO:0007669"/>
    <property type="project" value="UniProtKB-SubCell"/>
</dbReference>
<feature type="chain" id="PRO_5019084985" description="Copper resistance protein C" evidence="6">
    <location>
        <begin position="22"/>
        <end position="122"/>
    </location>
</feature>
<comment type="subcellular location">
    <subcellularLocation>
        <location evidence="1">Cell envelope</location>
    </subcellularLocation>
    <subcellularLocation>
        <location evidence="5">Periplasm</location>
    </subcellularLocation>
</comment>
<evidence type="ECO:0000313" key="8">
    <source>
        <dbReference type="EMBL" id="RUO35924.1"/>
    </source>
</evidence>
<sequence length="122" mass="13549">MRLFQVIVLVIGFALTSSAWAHVGLNNSNPANGAMLNEAPSKLELTFSGPARLIQLTLKDKAENEIALTLPSRRQSATQFSIPLPELDASEYTVSWMIMGEDTHKMEGEFTFMVHGVHMKHH</sequence>
<keyword evidence="2 5" id="KW-0479">Metal-binding</keyword>
<reference evidence="9" key="1">
    <citation type="journal article" date="2018" name="Front. Microbiol.">
        <title>Genome-Based Analysis Reveals the Taxonomy and Diversity of the Family Idiomarinaceae.</title>
        <authorList>
            <person name="Liu Y."/>
            <person name="Lai Q."/>
            <person name="Shao Z."/>
        </authorList>
    </citation>
    <scope>NUCLEOTIDE SEQUENCE [LARGE SCALE GENOMIC DNA]</scope>
    <source>
        <strain evidence="9">AIS</strain>
    </source>
</reference>
<name>A0A432WQ56_9GAMM</name>
<dbReference type="Proteomes" id="UP000286934">
    <property type="component" value="Unassembled WGS sequence"/>
</dbReference>
<evidence type="ECO:0000313" key="9">
    <source>
        <dbReference type="Proteomes" id="UP000286934"/>
    </source>
</evidence>
<protein>
    <recommendedName>
        <fullName evidence="5">Copper resistance protein C</fullName>
    </recommendedName>
</protein>
<dbReference type="GO" id="GO:0006825">
    <property type="term" value="P:copper ion transport"/>
    <property type="evidence" value="ECO:0007669"/>
    <property type="project" value="InterPro"/>
</dbReference>
<dbReference type="InterPro" id="IPR014755">
    <property type="entry name" value="Cu-Rt/internalin_Ig-like"/>
</dbReference>
<evidence type="ECO:0000256" key="1">
    <source>
        <dbReference type="ARBA" id="ARBA00004196"/>
    </source>
</evidence>
<dbReference type="Gene3D" id="2.60.40.1220">
    <property type="match status" value="1"/>
</dbReference>
<comment type="function">
    <text evidence="5">Involved in copper resistance.</text>
</comment>
<feature type="domain" description="CopC" evidence="7">
    <location>
        <begin position="22"/>
        <end position="114"/>
    </location>
</feature>
<dbReference type="GO" id="GO:0046688">
    <property type="term" value="P:response to copper ion"/>
    <property type="evidence" value="ECO:0007669"/>
    <property type="project" value="UniProtKB-UniRule"/>
</dbReference>
<dbReference type="PANTHER" id="PTHR34820:SF4">
    <property type="entry name" value="INNER MEMBRANE PROTEIN YEBZ"/>
    <property type="match status" value="1"/>
</dbReference>
<comment type="similarity">
    <text evidence="5">Belongs to the CopC family.</text>
</comment>
<organism evidence="8 9">
    <name type="scientific">Aliidiomarina shirensis</name>
    <dbReference type="NCBI Taxonomy" id="1048642"/>
    <lineage>
        <taxon>Bacteria</taxon>
        <taxon>Pseudomonadati</taxon>
        <taxon>Pseudomonadota</taxon>
        <taxon>Gammaproteobacteria</taxon>
        <taxon>Alteromonadales</taxon>
        <taxon>Idiomarinaceae</taxon>
        <taxon>Aliidiomarina</taxon>
    </lineage>
</organism>